<name>A0ABW3QER9_9BACT</name>
<organism evidence="1 2">
    <name type="scientific">Larkinella insperata</name>
    <dbReference type="NCBI Taxonomy" id="332158"/>
    <lineage>
        <taxon>Bacteria</taxon>
        <taxon>Pseudomonadati</taxon>
        <taxon>Bacteroidota</taxon>
        <taxon>Cytophagia</taxon>
        <taxon>Cytophagales</taxon>
        <taxon>Spirosomataceae</taxon>
        <taxon>Larkinella</taxon>
    </lineage>
</organism>
<gene>
    <name evidence="1" type="ORF">ACFQ4C_21405</name>
</gene>
<proteinExistence type="predicted"/>
<sequence>MRSTIQGNTALTSGLNFPNSIKRVGANSYYVAQTFDGTIQKISL</sequence>
<keyword evidence="2" id="KW-1185">Reference proteome</keyword>
<evidence type="ECO:0000313" key="1">
    <source>
        <dbReference type="EMBL" id="MFD1143700.1"/>
    </source>
</evidence>
<protein>
    <submittedName>
        <fullName evidence="1">Uncharacterized protein</fullName>
    </submittedName>
</protein>
<dbReference type="Proteomes" id="UP001597116">
    <property type="component" value="Unassembled WGS sequence"/>
</dbReference>
<dbReference type="EMBL" id="JBHTLP010000018">
    <property type="protein sequence ID" value="MFD1143700.1"/>
    <property type="molecule type" value="Genomic_DNA"/>
</dbReference>
<reference evidence="2" key="1">
    <citation type="journal article" date="2019" name="Int. J. Syst. Evol. Microbiol.">
        <title>The Global Catalogue of Microorganisms (GCM) 10K type strain sequencing project: providing services to taxonomists for standard genome sequencing and annotation.</title>
        <authorList>
            <consortium name="The Broad Institute Genomics Platform"/>
            <consortium name="The Broad Institute Genome Sequencing Center for Infectious Disease"/>
            <person name="Wu L."/>
            <person name="Ma J."/>
        </authorList>
    </citation>
    <scope>NUCLEOTIDE SEQUENCE [LARGE SCALE GENOMIC DNA]</scope>
    <source>
        <strain evidence="2">CCUG 55608</strain>
    </source>
</reference>
<dbReference type="RefSeq" id="WP_379884654.1">
    <property type="nucleotide sequence ID" value="NZ_JBHTLP010000018.1"/>
</dbReference>
<accession>A0ABW3QER9</accession>
<comment type="caution">
    <text evidence="1">The sequence shown here is derived from an EMBL/GenBank/DDBJ whole genome shotgun (WGS) entry which is preliminary data.</text>
</comment>
<evidence type="ECO:0000313" key="2">
    <source>
        <dbReference type="Proteomes" id="UP001597116"/>
    </source>
</evidence>